<sequence length="172" mass="19954">MRFLSFFLLLLVFCPNTFSQKKLDRVLKRFNKESVPYIHVEELARSENILLLDAREREEFEVSHLKNAIWVGHKTFNIDSLSKPLPNNKESEIVVYCSIGVRSENIGEKLMKAGFTNVKNLYGGIFEWKNKGFPIYDGTDNETQKVHAFSKHWGKLLTKGEKVYGKEEVLEP</sequence>
<organism evidence="1 2">
    <name type="scientific">Meishania litoralis</name>
    <dbReference type="NCBI Taxonomy" id="3434685"/>
    <lineage>
        <taxon>Bacteria</taxon>
        <taxon>Pseudomonadati</taxon>
        <taxon>Bacteroidota</taxon>
        <taxon>Flavobacteriia</taxon>
        <taxon>Flavobacteriales</taxon>
        <taxon>Flavobacteriaceae</taxon>
        <taxon>Meishania</taxon>
    </lineage>
</organism>
<gene>
    <name evidence="1" type="ORF">ACEZ3G_08445</name>
</gene>
<dbReference type="Proteomes" id="UP001595191">
    <property type="component" value="Unassembled WGS sequence"/>
</dbReference>
<evidence type="ECO:0000313" key="1">
    <source>
        <dbReference type="EMBL" id="MFH6603504.1"/>
    </source>
</evidence>
<name>A0ACC7LJR6_9FLAO</name>
<protein>
    <submittedName>
        <fullName evidence="1">Rhodanese-like domain-containing protein</fullName>
    </submittedName>
</protein>
<proteinExistence type="predicted"/>
<dbReference type="EMBL" id="JBHFPV010000001">
    <property type="protein sequence ID" value="MFH6603504.1"/>
    <property type="molecule type" value="Genomic_DNA"/>
</dbReference>
<evidence type="ECO:0000313" key="2">
    <source>
        <dbReference type="Proteomes" id="UP001595191"/>
    </source>
</evidence>
<reference evidence="1" key="1">
    <citation type="submission" date="2024-09" db="EMBL/GenBank/DDBJ databases">
        <authorList>
            <person name="Liu J."/>
        </authorList>
    </citation>
    <scope>NUCLEOTIDE SEQUENCE</scope>
    <source>
        <strain evidence="1">NBU2967</strain>
    </source>
</reference>
<keyword evidence="2" id="KW-1185">Reference proteome</keyword>
<accession>A0ACC7LJR6</accession>
<comment type="caution">
    <text evidence="1">The sequence shown here is derived from an EMBL/GenBank/DDBJ whole genome shotgun (WGS) entry which is preliminary data.</text>
</comment>